<name>A0AC34GMX1_9BILA</name>
<dbReference type="WBParaSite" id="ES5_v2.g30951.t1">
    <property type="protein sequence ID" value="ES5_v2.g30951.t1"/>
    <property type="gene ID" value="ES5_v2.g30951"/>
</dbReference>
<evidence type="ECO:0000313" key="1">
    <source>
        <dbReference type="Proteomes" id="UP000887579"/>
    </source>
</evidence>
<evidence type="ECO:0000313" key="2">
    <source>
        <dbReference type="WBParaSite" id="ES5_v2.g30951.t1"/>
    </source>
</evidence>
<proteinExistence type="predicted"/>
<dbReference type="Proteomes" id="UP000887579">
    <property type="component" value="Unplaced"/>
</dbReference>
<protein>
    <submittedName>
        <fullName evidence="2">SXP/RAL-2 family protein Ani s 5-like cation-binding domain-containing protein</fullName>
    </submittedName>
</protein>
<reference evidence="2" key="1">
    <citation type="submission" date="2022-11" db="UniProtKB">
        <authorList>
            <consortium name="WormBaseParasite"/>
        </authorList>
    </citation>
    <scope>IDENTIFICATION</scope>
</reference>
<sequence>MFSKTVILFAFLASTTVFALPLLGGGGVSSAPNNGGGDNGPLSGLLNGKLLGVLKGLPLNAGINGALGDLVTLVRTLLEKVFQILQQLLPSLSKQQLDELTGLLKNENMTKSEILETIDSWIAGQPIELQQLYKSIVEDVEGKIDATFTTLKNIANGISPE</sequence>
<accession>A0AC34GMX1</accession>
<organism evidence="1 2">
    <name type="scientific">Panagrolaimus sp. ES5</name>
    <dbReference type="NCBI Taxonomy" id="591445"/>
    <lineage>
        <taxon>Eukaryota</taxon>
        <taxon>Metazoa</taxon>
        <taxon>Ecdysozoa</taxon>
        <taxon>Nematoda</taxon>
        <taxon>Chromadorea</taxon>
        <taxon>Rhabditida</taxon>
        <taxon>Tylenchina</taxon>
        <taxon>Panagrolaimomorpha</taxon>
        <taxon>Panagrolaimoidea</taxon>
        <taxon>Panagrolaimidae</taxon>
        <taxon>Panagrolaimus</taxon>
    </lineage>
</organism>